<organism evidence="2 3">
    <name type="scientific">Okeania hirsuta</name>
    <dbReference type="NCBI Taxonomy" id="1458930"/>
    <lineage>
        <taxon>Bacteria</taxon>
        <taxon>Bacillati</taxon>
        <taxon>Cyanobacteriota</taxon>
        <taxon>Cyanophyceae</taxon>
        <taxon>Oscillatoriophycideae</taxon>
        <taxon>Oscillatoriales</taxon>
        <taxon>Microcoleaceae</taxon>
        <taxon>Okeania</taxon>
    </lineage>
</organism>
<dbReference type="PROSITE" id="PS50005">
    <property type="entry name" value="TPR"/>
    <property type="match status" value="1"/>
</dbReference>
<dbReference type="OrthoDB" id="582340at2"/>
<proteinExistence type="predicted"/>
<dbReference type="PANTHER" id="PTHR10098:SF108">
    <property type="entry name" value="TETRATRICOPEPTIDE REPEAT PROTEIN 28"/>
    <property type="match status" value="1"/>
</dbReference>
<evidence type="ECO:0000313" key="2">
    <source>
        <dbReference type="EMBL" id="RQH51418.1"/>
    </source>
</evidence>
<evidence type="ECO:0000256" key="1">
    <source>
        <dbReference type="PROSITE-ProRule" id="PRU00339"/>
    </source>
</evidence>
<dbReference type="PANTHER" id="PTHR10098">
    <property type="entry name" value="RAPSYN-RELATED"/>
    <property type="match status" value="1"/>
</dbReference>
<evidence type="ECO:0000313" key="3">
    <source>
        <dbReference type="Proteomes" id="UP000269154"/>
    </source>
</evidence>
<keyword evidence="1" id="KW-0802">TPR repeat</keyword>
<dbReference type="SMART" id="SM00028">
    <property type="entry name" value="TPR"/>
    <property type="match status" value="5"/>
</dbReference>
<dbReference type="RefSeq" id="WP_124154342.1">
    <property type="nucleotide sequence ID" value="NZ_CAWOLW010000113.1"/>
</dbReference>
<dbReference type="AlphaFoldDB" id="A0A3N6PH10"/>
<name>A0A3N6PH10_9CYAN</name>
<accession>A0A3N6PH10</accession>
<dbReference type="Gene3D" id="1.25.40.10">
    <property type="entry name" value="Tetratricopeptide repeat domain"/>
    <property type="match status" value="3"/>
</dbReference>
<dbReference type="Pfam" id="PF13181">
    <property type="entry name" value="TPR_8"/>
    <property type="match status" value="2"/>
</dbReference>
<reference evidence="2 3" key="1">
    <citation type="journal article" date="2018" name="ACS Chem. Biol.">
        <title>Ketoreductase domain dysfunction expands chemodiversity: malyngamide biosynthesis in the cyanobacterium Okeania hirsuta.</title>
        <authorList>
            <person name="Moss N.A."/>
            <person name="Leao T."/>
            <person name="Rankin M."/>
            <person name="McCullough T.M."/>
            <person name="Qu P."/>
            <person name="Korobeynikov A."/>
            <person name="Smith J.L."/>
            <person name="Gerwick L."/>
            <person name="Gerwick W.H."/>
        </authorList>
    </citation>
    <scope>NUCLEOTIDE SEQUENCE [LARGE SCALE GENOMIC DNA]</scope>
    <source>
        <strain evidence="2 3">PAB10Feb10-1</strain>
    </source>
</reference>
<dbReference type="InterPro" id="IPR011990">
    <property type="entry name" value="TPR-like_helical_dom_sf"/>
</dbReference>
<dbReference type="SUPFAM" id="SSF48452">
    <property type="entry name" value="TPR-like"/>
    <property type="match status" value="3"/>
</dbReference>
<protein>
    <submittedName>
        <fullName evidence="2">Tetratricopeptide repeat protein</fullName>
    </submittedName>
</protein>
<keyword evidence="3" id="KW-1185">Reference proteome</keyword>
<gene>
    <name evidence="2" type="ORF">D5R40_05895</name>
</gene>
<feature type="repeat" description="TPR" evidence="1">
    <location>
        <begin position="279"/>
        <end position="312"/>
    </location>
</feature>
<dbReference type="EMBL" id="RCBY01000020">
    <property type="protein sequence ID" value="RQH51418.1"/>
    <property type="molecule type" value="Genomic_DNA"/>
</dbReference>
<dbReference type="Pfam" id="PF13424">
    <property type="entry name" value="TPR_12"/>
    <property type="match status" value="1"/>
</dbReference>
<sequence>MTLIKLGEIYKGIGATKLALEHYNKALSLYQEFDNRLQEAFIFSQIGSIYILELERLKEERNFHSLHNLFVNSRQSQLLSEKIRSTPEKVLELYQKSLRIYQELNNLSGEASILKRMAQKRYLYDSDLDKQKLLQKSLAIYQEIGDKQGEAFVLCLLSELNLIEYRNDGAGWELFDRAMAIYREITPQNSDDFSIGKAQANLLTIAVDYWWSDNQQKALELYEQSLKIYQVIEDKKGKALAIQNMGYRYFLLEDKEKELEFYTEALGIYQEIGDGLGTANILDSLGKVYYFSGDFKKALEFYNQELEILQDVSQFYSQIGDSETALILKYRQPIIWFAIGNIYSKLQDDKNEVEVYKQARKVYQKLGDNEGEIDFLIKIAEYYGNQENLEKMVELLTQAMTIYRETGDFQAEANLLRDKIAGIYFYRLKDSETGF</sequence>
<dbReference type="InterPro" id="IPR019734">
    <property type="entry name" value="TPR_rpt"/>
</dbReference>
<comment type="caution">
    <text evidence="2">The sequence shown here is derived from an EMBL/GenBank/DDBJ whole genome shotgun (WGS) entry which is preliminary data.</text>
</comment>
<dbReference type="Proteomes" id="UP000269154">
    <property type="component" value="Unassembled WGS sequence"/>
</dbReference>